<feature type="region of interest" description="Disordered" evidence="1">
    <location>
        <begin position="1"/>
        <end position="35"/>
    </location>
</feature>
<evidence type="ECO:0000256" key="1">
    <source>
        <dbReference type="SAM" id="MobiDB-lite"/>
    </source>
</evidence>
<gene>
    <name evidence="2" type="ORF">ACFPK1_12605</name>
</gene>
<proteinExistence type="predicted"/>
<comment type="caution">
    <text evidence="2">The sequence shown here is derived from an EMBL/GenBank/DDBJ whole genome shotgun (WGS) entry which is preliminary data.</text>
</comment>
<dbReference type="EMBL" id="JBHSKG010000005">
    <property type="protein sequence ID" value="MFC5139075.1"/>
    <property type="molecule type" value="Genomic_DNA"/>
</dbReference>
<evidence type="ECO:0000313" key="3">
    <source>
        <dbReference type="Proteomes" id="UP001596175"/>
    </source>
</evidence>
<sequence length="60" mass="6412">MNARHDPDGPAGAAPEPAVPFGEAQDVPPGYRPGSVAFATRRRLPWPFRARRSQSAASGR</sequence>
<name>A0ABV9ZDB3_9PSEU</name>
<dbReference type="Proteomes" id="UP001596175">
    <property type="component" value="Unassembled WGS sequence"/>
</dbReference>
<evidence type="ECO:0000313" key="2">
    <source>
        <dbReference type="EMBL" id="MFC5139075.1"/>
    </source>
</evidence>
<keyword evidence="3" id="KW-1185">Reference proteome</keyword>
<feature type="compositionally biased region" description="Low complexity" evidence="1">
    <location>
        <begin position="9"/>
        <end position="24"/>
    </location>
</feature>
<protein>
    <submittedName>
        <fullName evidence="2">Uncharacterized protein</fullName>
    </submittedName>
</protein>
<dbReference type="RefSeq" id="WP_378021264.1">
    <property type="nucleotide sequence ID" value="NZ_JBHSKG010000005.1"/>
</dbReference>
<accession>A0ABV9ZDB3</accession>
<reference evidence="3" key="1">
    <citation type="journal article" date="2019" name="Int. J. Syst. Evol. Microbiol.">
        <title>The Global Catalogue of Microorganisms (GCM) 10K type strain sequencing project: providing services to taxonomists for standard genome sequencing and annotation.</title>
        <authorList>
            <consortium name="The Broad Institute Genomics Platform"/>
            <consortium name="The Broad Institute Genome Sequencing Center for Infectious Disease"/>
            <person name="Wu L."/>
            <person name="Ma J."/>
        </authorList>
    </citation>
    <scope>NUCLEOTIDE SEQUENCE [LARGE SCALE GENOMIC DNA]</scope>
    <source>
        <strain evidence="3">XZYJ18</strain>
    </source>
</reference>
<organism evidence="2 3">
    <name type="scientific">Actinomycetospora rhizophila</name>
    <dbReference type="NCBI Taxonomy" id="1416876"/>
    <lineage>
        <taxon>Bacteria</taxon>
        <taxon>Bacillati</taxon>
        <taxon>Actinomycetota</taxon>
        <taxon>Actinomycetes</taxon>
        <taxon>Pseudonocardiales</taxon>
        <taxon>Pseudonocardiaceae</taxon>
        <taxon>Actinomycetospora</taxon>
    </lineage>
</organism>